<proteinExistence type="predicted"/>
<evidence type="ECO:0000313" key="5">
    <source>
        <dbReference type="Proteomes" id="UP000838102"/>
    </source>
</evidence>
<reference evidence="4" key="1">
    <citation type="submission" date="2022-03" db="EMBL/GenBank/DDBJ databases">
        <authorList>
            <person name="Hettiarachchi G."/>
        </authorList>
    </citation>
    <scope>NUCLEOTIDE SEQUENCE</scope>
    <source>
        <strain evidence="4">LMG 32447</strain>
    </source>
</reference>
<gene>
    <name evidence="4" type="ORF">LMG032447_00673</name>
</gene>
<dbReference type="PANTHER" id="PTHR43252">
    <property type="entry name" value="TRANSCRIPTIONAL REGULATOR YQJI"/>
    <property type="match status" value="1"/>
</dbReference>
<keyword evidence="1" id="KW-0175">Coiled coil</keyword>
<evidence type="ECO:0000313" key="4">
    <source>
        <dbReference type="EMBL" id="CAH1853591.1"/>
    </source>
</evidence>
<dbReference type="InterPro" id="IPR036390">
    <property type="entry name" value="WH_DNA-bd_sf"/>
</dbReference>
<organism evidence="4 5">
    <name type="scientific">Convivina praedatoris</name>
    <dbReference type="NCBI Taxonomy" id="2880963"/>
    <lineage>
        <taxon>Bacteria</taxon>
        <taxon>Bacillati</taxon>
        <taxon>Bacillota</taxon>
        <taxon>Bacilli</taxon>
        <taxon>Lactobacillales</taxon>
        <taxon>Lactobacillaceae</taxon>
        <taxon>Convivina</taxon>
    </lineage>
</organism>
<dbReference type="Gene3D" id="1.10.10.10">
    <property type="entry name" value="Winged helix-like DNA-binding domain superfamily/Winged helix DNA-binding domain"/>
    <property type="match status" value="1"/>
</dbReference>
<name>A0ABN8HB43_9LACO</name>
<dbReference type="Pfam" id="PF10400">
    <property type="entry name" value="Vir_act_alpha_C"/>
    <property type="match status" value="1"/>
</dbReference>
<evidence type="ECO:0000256" key="1">
    <source>
        <dbReference type="SAM" id="Coils"/>
    </source>
</evidence>
<dbReference type="EMBL" id="CAKOEU010000003">
    <property type="protein sequence ID" value="CAH1853591.1"/>
    <property type="molecule type" value="Genomic_DNA"/>
</dbReference>
<accession>A0ABN8HB43</accession>
<feature type="domain" description="Transcription regulator PadR C-terminal" evidence="3">
    <location>
        <begin position="95"/>
        <end position="169"/>
    </location>
</feature>
<dbReference type="RefSeq" id="WP_248706093.1">
    <property type="nucleotide sequence ID" value="NZ_CAKOEU010000003.1"/>
</dbReference>
<evidence type="ECO:0000259" key="3">
    <source>
        <dbReference type="Pfam" id="PF10400"/>
    </source>
</evidence>
<dbReference type="PANTHER" id="PTHR43252:SF6">
    <property type="entry name" value="NEGATIVE TRANSCRIPTION REGULATOR PADR"/>
    <property type="match status" value="1"/>
</dbReference>
<feature type="coiled-coil region" evidence="1">
    <location>
        <begin position="114"/>
        <end position="141"/>
    </location>
</feature>
<dbReference type="InterPro" id="IPR005149">
    <property type="entry name" value="Tscrpt_reg_PadR_N"/>
</dbReference>
<dbReference type="Proteomes" id="UP000838102">
    <property type="component" value="Unassembled WGS sequence"/>
</dbReference>
<dbReference type="InterPro" id="IPR018309">
    <property type="entry name" value="Tscrpt_reg_PadR_C"/>
</dbReference>
<sequence length="177" mass="19985">MALKGREIILGILADGPHTGYEINEILQNQLAHFFDGSYGMIYPTLKKLSQDGLVTSQQITQTGKPNKNIFAITPAGQTAFQKAIVTPTDDETFKSDFLMRLYFSQYLSATDIHDFIQEEIQRKEAKLTRLTSQLTLWEEQGMTPVQKITYDYGVAYYTSTLKVLQEALLAYPATTD</sequence>
<dbReference type="InterPro" id="IPR036388">
    <property type="entry name" value="WH-like_DNA-bd_sf"/>
</dbReference>
<dbReference type="Gene3D" id="6.10.140.1570">
    <property type="match status" value="1"/>
</dbReference>
<protein>
    <recommendedName>
        <fullName evidence="6">PadR family transcriptional regulator</fullName>
    </recommendedName>
</protein>
<feature type="domain" description="Transcription regulator PadR N-terminal" evidence="2">
    <location>
        <begin position="9"/>
        <end position="82"/>
    </location>
</feature>
<keyword evidence="5" id="KW-1185">Reference proteome</keyword>
<dbReference type="Pfam" id="PF03551">
    <property type="entry name" value="PadR"/>
    <property type="match status" value="1"/>
</dbReference>
<evidence type="ECO:0008006" key="6">
    <source>
        <dbReference type="Google" id="ProtNLM"/>
    </source>
</evidence>
<evidence type="ECO:0000259" key="2">
    <source>
        <dbReference type="Pfam" id="PF03551"/>
    </source>
</evidence>
<comment type="caution">
    <text evidence="4">The sequence shown here is derived from an EMBL/GenBank/DDBJ whole genome shotgun (WGS) entry which is preliminary data.</text>
</comment>
<dbReference type="SUPFAM" id="SSF46785">
    <property type="entry name" value="Winged helix' DNA-binding domain"/>
    <property type="match status" value="1"/>
</dbReference>